<feature type="transmembrane region" description="Helical" evidence="1">
    <location>
        <begin position="54"/>
        <end position="73"/>
    </location>
</feature>
<protein>
    <submittedName>
        <fullName evidence="2">Uncharacterized protein</fullName>
    </submittedName>
</protein>
<dbReference type="Proteomes" id="UP000317494">
    <property type="component" value="Unassembled WGS sequence"/>
</dbReference>
<comment type="caution">
    <text evidence="2">The sequence shown here is derived from an EMBL/GenBank/DDBJ whole genome shotgun (WGS) entry which is preliminary data.</text>
</comment>
<evidence type="ECO:0000256" key="1">
    <source>
        <dbReference type="SAM" id="Phobius"/>
    </source>
</evidence>
<name>A0A507CMQ0_9FUNG</name>
<keyword evidence="1" id="KW-1133">Transmembrane helix</keyword>
<keyword evidence="1" id="KW-0812">Transmembrane</keyword>
<keyword evidence="1" id="KW-0472">Membrane</keyword>
<feature type="non-terminal residue" evidence="2">
    <location>
        <position position="135"/>
    </location>
</feature>
<proteinExistence type="predicted"/>
<organism evidence="2 3">
    <name type="scientific">Synchytrium endobioticum</name>
    <dbReference type="NCBI Taxonomy" id="286115"/>
    <lineage>
        <taxon>Eukaryota</taxon>
        <taxon>Fungi</taxon>
        <taxon>Fungi incertae sedis</taxon>
        <taxon>Chytridiomycota</taxon>
        <taxon>Chytridiomycota incertae sedis</taxon>
        <taxon>Chytridiomycetes</taxon>
        <taxon>Synchytriales</taxon>
        <taxon>Synchytriaceae</taxon>
        <taxon>Synchytrium</taxon>
    </lineage>
</organism>
<gene>
    <name evidence="2" type="ORF">SeMB42_g06161</name>
</gene>
<evidence type="ECO:0000313" key="2">
    <source>
        <dbReference type="EMBL" id="TPX40003.1"/>
    </source>
</evidence>
<dbReference type="EMBL" id="QEAN01000329">
    <property type="protein sequence ID" value="TPX40003.1"/>
    <property type="molecule type" value="Genomic_DNA"/>
</dbReference>
<evidence type="ECO:0000313" key="3">
    <source>
        <dbReference type="Proteomes" id="UP000317494"/>
    </source>
</evidence>
<dbReference type="AlphaFoldDB" id="A0A507CMQ0"/>
<sequence>MSVAMTCKHTSCCRGRVDDAYYLTIAKQTQSCWVSTHVTSANQVRRFRIMKLNMMKKVIAIVVLQATILYYLVSAGGCCSGGDANEGVAAVTEHDPYNVDVEANTGHVFDAPSYGYQESVVCILPTPERVATKPE</sequence>
<reference evidence="2 3" key="1">
    <citation type="journal article" date="2019" name="Sci. Rep.">
        <title>Comparative genomics of chytrid fungi reveal insights into the obligate biotrophic and pathogenic lifestyle of Synchytrium endobioticum.</title>
        <authorList>
            <person name="van de Vossenberg B.T.L.H."/>
            <person name="Warris S."/>
            <person name="Nguyen H.D.T."/>
            <person name="van Gent-Pelzer M.P.E."/>
            <person name="Joly D.L."/>
            <person name="van de Geest H.C."/>
            <person name="Bonants P.J.M."/>
            <person name="Smith D.S."/>
            <person name="Levesque C.A."/>
            <person name="van der Lee T.A.J."/>
        </authorList>
    </citation>
    <scope>NUCLEOTIDE SEQUENCE [LARGE SCALE GENOMIC DNA]</scope>
    <source>
        <strain evidence="2 3">MB42</strain>
    </source>
</reference>
<accession>A0A507CMQ0</accession>
<dbReference type="VEuPathDB" id="FungiDB:SeMB42_g06161"/>
<keyword evidence="3" id="KW-1185">Reference proteome</keyword>